<evidence type="ECO:0000313" key="2">
    <source>
        <dbReference type="Proteomes" id="UP000257317"/>
    </source>
</evidence>
<dbReference type="EMBL" id="BFBY01000001">
    <property type="protein sequence ID" value="GBG04286.1"/>
    <property type="molecule type" value="Genomic_DNA"/>
</dbReference>
<dbReference type="OrthoDB" id="2326469at2"/>
<reference evidence="2" key="1">
    <citation type="submission" date="2018-03" db="EMBL/GenBank/DDBJ databases">
        <title>New taxa in the Lactobacillus gasseri group.</title>
        <authorList>
            <person name="Tanizawa Y."/>
            <person name="Tohno M."/>
            <person name="Endo A."/>
            <person name="Arita M."/>
        </authorList>
    </citation>
    <scope>NUCLEOTIDE SEQUENCE [LARGE SCALE GENOMIC DNA]</scope>
    <source>
        <strain evidence="2">DSM 24759</strain>
    </source>
</reference>
<dbReference type="RefSeq" id="WP_117117579.1">
    <property type="nucleotide sequence ID" value="NZ_BFBY01000001.1"/>
</dbReference>
<proteinExistence type="predicted"/>
<keyword evidence="2" id="KW-1185">Reference proteome</keyword>
<protein>
    <recommendedName>
        <fullName evidence="3">DUF2508 domain-containing protein</fullName>
    </recommendedName>
</protein>
<evidence type="ECO:0000313" key="1">
    <source>
        <dbReference type="EMBL" id="GBG04286.1"/>
    </source>
</evidence>
<dbReference type="Pfam" id="PF10704">
    <property type="entry name" value="DUF2508"/>
    <property type="match status" value="1"/>
</dbReference>
<dbReference type="Proteomes" id="UP000257317">
    <property type="component" value="Unassembled WGS sequence"/>
</dbReference>
<dbReference type="InterPro" id="IPR019644">
    <property type="entry name" value="DUF2508"/>
</dbReference>
<sequence length="79" mass="9101">MSLLNKNRIKKLGDDQLIETIARLQTQLANQKMFDQTTIDLSDDNRIADRILQAKYNFLYEEAKRRNTKSSGLGSVITQ</sequence>
<name>A0A2Z6T6C8_9LACO</name>
<organism evidence="1 2">
    <name type="scientific">Lactobacillus rodentium</name>
    <dbReference type="NCBI Taxonomy" id="947835"/>
    <lineage>
        <taxon>Bacteria</taxon>
        <taxon>Bacillati</taxon>
        <taxon>Bacillota</taxon>
        <taxon>Bacilli</taxon>
        <taxon>Lactobacillales</taxon>
        <taxon>Lactobacillaceae</taxon>
        <taxon>Lactobacillus</taxon>
    </lineage>
</organism>
<gene>
    <name evidence="1" type="ORF">LrDSM24759_02000</name>
</gene>
<evidence type="ECO:0008006" key="3">
    <source>
        <dbReference type="Google" id="ProtNLM"/>
    </source>
</evidence>
<accession>A0A2Z6T6C8</accession>
<comment type="caution">
    <text evidence="1">The sequence shown here is derived from an EMBL/GenBank/DDBJ whole genome shotgun (WGS) entry which is preliminary data.</text>
</comment>
<dbReference type="AlphaFoldDB" id="A0A2Z6T6C8"/>